<evidence type="ECO:0000256" key="5">
    <source>
        <dbReference type="ARBA" id="ARBA00022989"/>
    </source>
</evidence>
<evidence type="ECO:0000313" key="10">
    <source>
        <dbReference type="EMBL" id="SEN43765.1"/>
    </source>
</evidence>
<dbReference type="Proteomes" id="UP000181951">
    <property type="component" value="Unassembled WGS sequence"/>
</dbReference>
<keyword evidence="7 8" id="KW-0472">Membrane</keyword>
<keyword evidence="11" id="KW-1185">Reference proteome</keyword>
<dbReference type="GO" id="GO:0051607">
    <property type="term" value="P:defense response to virus"/>
    <property type="evidence" value="ECO:0007669"/>
    <property type="project" value="UniProtKB-KW"/>
</dbReference>
<comment type="subcellular location">
    <subcellularLocation>
        <location evidence="1">Cell membrane</location>
    </subcellularLocation>
</comment>
<dbReference type="GO" id="GO:0005886">
    <property type="term" value="C:plasma membrane"/>
    <property type="evidence" value="ECO:0007669"/>
    <property type="project" value="UniProtKB-SubCell"/>
</dbReference>
<evidence type="ECO:0000256" key="1">
    <source>
        <dbReference type="ARBA" id="ARBA00004236"/>
    </source>
</evidence>
<accession>A0A1H8GJ07</accession>
<dbReference type="Pfam" id="PF18967">
    <property type="entry name" value="PycTM"/>
    <property type="match status" value="1"/>
</dbReference>
<keyword evidence="5 8" id="KW-1133">Transmembrane helix</keyword>
<dbReference type="EMBL" id="FODD01000005">
    <property type="protein sequence ID" value="SEN43765.1"/>
    <property type="molecule type" value="Genomic_DNA"/>
</dbReference>
<feature type="domain" description="Pycsar effector protein" evidence="9">
    <location>
        <begin position="9"/>
        <end position="165"/>
    </location>
</feature>
<dbReference type="AlphaFoldDB" id="A0A1H8GJ07"/>
<evidence type="ECO:0000256" key="7">
    <source>
        <dbReference type="ARBA" id="ARBA00023136"/>
    </source>
</evidence>
<keyword evidence="2" id="KW-1003">Cell membrane</keyword>
<evidence type="ECO:0000256" key="8">
    <source>
        <dbReference type="SAM" id="Phobius"/>
    </source>
</evidence>
<keyword evidence="4" id="KW-0547">Nucleotide-binding</keyword>
<proteinExistence type="predicted"/>
<gene>
    <name evidence="10" type="ORF">SAMN05216267_1005114</name>
</gene>
<organism evidence="10 11">
    <name type="scientific">Actinacidiphila rubida</name>
    <dbReference type="NCBI Taxonomy" id="310780"/>
    <lineage>
        <taxon>Bacteria</taxon>
        <taxon>Bacillati</taxon>
        <taxon>Actinomycetota</taxon>
        <taxon>Actinomycetes</taxon>
        <taxon>Kitasatosporales</taxon>
        <taxon>Streptomycetaceae</taxon>
        <taxon>Actinacidiphila</taxon>
    </lineage>
</organism>
<feature type="transmembrane region" description="Helical" evidence="8">
    <location>
        <begin position="149"/>
        <end position="166"/>
    </location>
</feature>
<evidence type="ECO:0000259" key="9">
    <source>
        <dbReference type="Pfam" id="PF18967"/>
    </source>
</evidence>
<reference evidence="10 11" key="1">
    <citation type="submission" date="2016-10" db="EMBL/GenBank/DDBJ databases">
        <authorList>
            <person name="de Groot N.N."/>
        </authorList>
    </citation>
    <scope>NUCLEOTIDE SEQUENCE [LARGE SCALE GENOMIC DNA]</scope>
    <source>
        <strain evidence="10 11">CGMCC 4.2026</strain>
    </source>
</reference>
<evidence type="ECO:0000256" key="4">
    <source>
        <dbReference type="ARBA" id="ARBA00022741"/>
    </source>
</evidence>
<protein>
    <recommendedName>
        <fullName evidence="9">Pycsar effector protein domain-containing protein</fullName>
    </recommendedName>
</protein>
<name>A0A1H8GJ07_9ACTN</name>
<sequence>MGQEEAVATAWRLHASLAEWTGRIDAKASFALTIESALLAGVGATSSTGRGFGGLSGWWAHAELWAGVTLLTLSAIAAVLAVLPRVGPARAPRPGPGPDDYLFYGDLHRWTPQELAERLGQADPLTALTGQIVTMSAIMWAKHRRVRQSLLLAVAGAGLLGLAVATG</sequence>
<dbReference type="InterPro" id="IPR043760">
    <property type="entry name" value="PycTM_dom"/>
</dbReference>
<evidence type="ECO:0000256" key="2">
    <source>
        <dbReference type="ARBA" id="ARBA00022475"/>
    </source>
</evidence>
<dbReference type="GO" id="GO:0000166">
    <property type="term" value="F:nucleotide binding"/>
    <property type="evidence" value="ECO:0007669"/>
    <property type="project" value="UniProtKB-KW"/>
</dbReference>
<evidence type="ECO:0000256" key="3">
    <source>
        <dbReference type="ARBA" id="ARBA00022692"/>
    </source>
</evidence>
<keyword evidence="6" id="KW-0051">Antiviral defense</keyword>
<evidence type="ECO:0000313" key="11">
    <source>
        <dbReference type="Proteomes" id="UP000181951"/>
    </source>
</evidence>
<dbReference type="STRING" id="310780.SAMN05216267_1005114"/>
<keyword evidence="3 8" id="KW-0812">Transmembrane</keyword>
<feature type="transmembrane region" description="Helical" evidence="8">
    <location>
        <begin position="64"/>
        <end position="83"/>
    </location>
</feature>
<evidence type="ECO:0000256" key="6">
    <source>
        <dbReference type="ARBA" id="ARBA00023118"/>
    </source>
</evidence>